<evidence type="ECO:0000313" key="2">
    <source>
        <dbReference type="EMBL" id="VAV99205.1"/>
    </source>
</evidence>
<sequence>MPTINIKAGEKTRIIHKFSNSLATEYTFSVQPKNPGETVSGEVEISGSSWVFPKAPVRQPLQDDNVVAKGMWDTFYSVYVTPKSDVTVSLAGGSLNSRFAYVIAAIVLVAVISALVPFILS</sequence>
<accession>A0A3B0SWR1</accession>
<protein>
    <submittedName>
        <fullName evidence="2">Uncharacterized protein</fullName>
    </submittedName>
</protein>
<organism evidence="2">
    <name type="scientific">hydrothermal vent metagenome</name>
    <dbReference type="NCBI Taxonomy" id="652676"/>
    <lineage>
        <taxon>unclassified sequences</taxon>
        <taxon>metagenomes</taxon>
        <taxon>ecological metagenomes</taxon>
    </lineage>
</organism>
<gene>
    <name evidence="2" type="ORF">MNBD_ALPHA08-1098</name>
</gene>
<dbReference type="EMBL" id="UOEC01000160">
    <property type="protein sequence ID" value="VAV99205.1"/>
    <property type="molecule type" value="Genomic_DNA"/>
</dbReference>
<keyword evidence="1" id="KW-0472">Membrane</keyword>
<reference evidence="2" key="1">
    <citation type="submission" date="2018-06" db="EMBL/GenBank/DDBJ databases">
        <authorList>
            <person name="Zhirakovskaya E."/>
        </authorList>
    </citation>
    <scope>NUCLEOTIDE SEQUENCE</scope>
</reference>
<dbReference type="AlphaFoldDB" id="A0A3B0SWR1"/>
<name>A0A3B0SWR1_9ZZZZ</name>
<evidence type="ECO:0000256" key="1">
    <source>
        <dbReference type="SAM" id="Phobius"/>
    </source>
</evidence>
<keyword evidence="1" id="KW-1133">Transmembrane helix</keyword>
<keyword evidence="1" id="KW-0812">Transmembrane</keyword>
<proteinExistence type="predicted"/>
<feature type="transmembrane region" description="Helical" evidence="1">
    <location>
        <begin position="99"/>
        <end position="120"/>
    </location>
</feature>